<dbReference type="EMBL" id="BGZK01001330">
    <property type="protein sequence ID" value="GBP77412.1"/>
    <property type="molecule type" value="Genomic_DNA"/>
</dbReference>
<dbReference type="AlphaFoldDB" id="A0A4C1YR62"/>
<accession>A0A4C1YR62</accession>
<gene>
    <name evidence="1" type="ORF">EVAR_24129_1</name>
</gene>
<protein>
    <submittedName>
        <fullName evidence="1">Uncharacterized protein</fullName>
    </submittedName>
</protein>
<proteinExistence type="predicted"/>
<evidence type="ECO:0000313" key="1">
    <source>
        <dbReference type="EMBL" id="GBP77412.1"/>
    </source>
</evidence>
<evidence type="ECO:0000313" key="2">
    <source>
        <dbReference type="Proteomes" id="UP000299102"/>
    </source>
</evidence>
<reference evidence="1 2" key="1">
    <citation type="journal article" date="2019" name="Commun. Biol.">
        <title>The bagworm genome reveals a unique fibroin gene that provides high tensile strength.</title>
        <authorList>
            <person name="Kono N."/>
            <person name="Nakamura H."/>
            <person name="Ohtoshi R."/>
            <person name="Tomita M."/>
            <person name="Numata K."/>
            <person name="Arakawa K."/>
        </authorList>
    </citation>
    <scope>NUCLEOTIDE SEQUENCE [LARGE SCALE GENOMIC DNA]</scope>
</reference>
<organism evidence="1 2">
    <name type="scientific">Eumeta variegata</name>
    <name type="common">Bagworm moth</name>
    <name type="synonym">Eumeta japonica</name>
    <dbReference type="NCBI Taxonomy" id="151549"/>
    <lineage>
        <taxon>Eukaryota</taxon>
        <taxon>Metazoa</taxon>
        <taxon>Ecdysozoa</taxon>
        <taxon>Arthropoda</taxon>
        <taxon>Hexapoda</taxon>
        <taxon>Insecta</taxon>
        <taxon>Pterygota</taxon>
        <taxon>Neoptera</taxon>
        <taxon>Endopterygota</taxon>
        <taxon>Lepidoptera</taxon>
        <taxon>Glossata</taxon>
        <taxon>Ditrysia</taxon>
        <taxon>Tineoidea</taxon>
        <taxon>Psychidae</taxon>
        <taxon>Oiketicinae</taxon>
        <taxon>Eumeta</taxon>
    </lineage>
</organism>
<name>A0A4C1YR62_EUMVA</name>
<keyword evidence="2" id="KW-1185">Reference proteome</keyword>
<dbReference type="Proteomes" id="UP000299102">
    <property type="component" value="Unassembled WGS sequence"/>
</dbReference>
<sequence>MRRALFNTVLCGFKHAQCSKEFVKIVLEQDAGPRAAVTDLVPTYLPYLETCDLFFISDKDKLRDIRFISLEAGANVFRWAIEDVPEEELAHSFLRLYQ</sequence>
<comment type="caution">
    <text evidence="1">The sequence shown here is derived from an EMBL/GenBank/DDBJ whole genome shotgun (WGS) entry which is preliminary data.</text>
</comment>